<keyword evidence="3" id="KW-1185">Reference proteome</keyword>
<evidence type="ECO:0000256" key="1">
    <source>
        <dbReference type="SAM" id="MobiDB-lite"/>
    </source>
</evidence>
<protein>
    <submittedName>
        <fullName evidence="2">Conserved putative secreted protein</fullName>
    </submittedName>
</protein>
<dbReference type="AlphaFoldDB" id="A0A090CZX5"/>
<sequence>MKIFLMLILGFTFSASFSEGVCHKCEVIREKNKHLPPPEFEFYDDYLKAEKEKKVSAFDFSDDSEKADKDKKVSAKPKEAVKKEKTGIRRSKEKNSVEES</sequence>
<comment type="caution">
    <text evidence="2">The sequence shown here is derived from an EMBL/GenBank/DDBJ whole genome shotgun (WGS) entry which is preliminary data.</text>
</comment>
<accession>A0A090CZX5</accession>
<dbReference type="STRING" id="1437425.CSEC_1765"/>
<name>A0A090CZX5_9BACT</name>
<organism evidence="2 3">
    <name type="scientific">Candidatus Criblamydia sequanensis CRIB-18</name>
    <dbReference type="NCBI Taxonomy" id="1437425"/>
    <lineage>
        <taxon>Bacteria</taxon>
        <taxon>Pseudomonadati</taxon>
        <taxon>Chlamydiota</taxon>
        <taxon>Chlamydiia</taxon>
        <taxon>Parachlamydiales</taxon>
        <taxon>Candidatus Criblamydiaceae</taxon>
        <taxon>Candidatus Criblamydia</taxon>
    </lineage>
</organism>
<dbReference type="OrthoDB" id="9993272at2"/>
<reference evidence="2" key="1">
    <citation type="submission" date="2013-12" db="EMBL/GenBank/DDBJ databases">
        <authorList>
            <person name="Linke B."/>
        </authorList>
    </citation>
    <scope>NUCLEOTIDE SEQUENCE [LARGE SCALE GENOMIC DNA]</scope>
    <source>
        <strain evidence="2">CRIB-18</strain>
    </source>
</reference>
<proteinExistence type="predicted"/>
<feature type="region of interest" description="Disordered" evidence="1">
    <location>
        <begin position="61"/>
        <end position="100"/>
    </location>
</feature>
<feature type="compositionally biased region" description="Basic and acidic residues" evidence="1">
    <location>
        <begin position="63"/>
        <end position="87"/>
    </location>
</feature>
<dbReference type="RefSeq" id="WP_041018087.1">
    <property type="nucleotide sequence ID" value="NZ_CCEJ010000008.1"/>
</dbReference>
<reference evidence="2" key="2">
    <citation type="submission" date="2014-09" db="EMBL/GenBank/DDBJ databases">
        <title>Criblamydia sequanensis harbors a mega-plasmid encoding arsenite resistance.</title>
        <authorList>
            <person name="Bertelli C."/>
            <person name="Goesmann A."/>
            <person name="Greub G."/>
        </authorList>
    </citation>
    <scope>NUCLEOTIDE SEQUENCE [LARGE SCALE GENOMIC DNA]</scope>
    <source>
        <strain evidence="2">CRIB-18</strain>
    </source>
</reference>
<gene>
    <name evidence="2" type="ORF">CSEC_1765</name>
</gene>
<evidence type="ECO:0000313" key="3">
    <source>
        <dbReference type="Proteomes" id="UP000031552"/>
    </source>
</evidence>
<dbReference type="EMBL" id="CCEJ010000008">
    <property type="protein sequence ID" value="CDR34576.1"/>
    <property type="molecule type" value="Genomic_DNA"/>
</dbReference>
<evidence type="ECO:0000313" key="2">
    <source>
        <dbReference type="EMBL" id="CDR34576.1"/>
    </source>
</evidence>
<dbReference type="Proteomes" id="UP000031552">
    <property type="component" value="Unassembled WGS sequence"/>
</dbReference>